<gene>
    <name evidence="7" type="ORF">IC235_04120</name>
</gene>
<dbReference type="PANTHER" id="PTHR42801:SF21">
    <property type="entry name" value="BCPB PROTEIN"/>
    <property type="match status" value="1"/>
</dbReference>
<evidence type="ECO:0000256" key="1">
    <source>
        <dbReference type="ARBA" id="ARBA00022559"/>
    </source>
</evidence>
<organism evidence="7 8">
    <name type="scientific">Hymenobacter montanus</name>
    <dbReference type="NCBI Taxonomy" id="2771359"/>
    <lineage>
        <taxon>Bacteria</taxon>
        <taxon>Pseudomonadati</taxon>
        <taxon>Bacteroidota</taxon>
        <taxon>Cytophagia</taxon>
        <taxon>Cytophagales</taxon>
        <taxon>Hymenobacteraceae</taxon>
        <taxon>Hymenobacter</taxon>
    </lineage>
</organism>
<comment type="caution">
    <text evidence="7">The sequence shown here is derived from an EMBL/GenBank/DDBJ whole genome shotgun (WGS) entry which is preliminary data.</text>
</comment>
<keyword evidence="5" id="KW-0676">Redox-active center</keyword>
<protein>
    <submittedName>
        <fullName evidence="7">Peroxiredoxin</fullName>
    </submittedName>
</protein>
<keyword evidence="4" id="KW-1015">Disulfide bond</keyword>
<keyword evidence="2" id="KW-0049">Antioxidant</keyword>
<dbReference type="PANTHER" id="PTHR42801">
    <property type="entry name" value="THIOREDOXIN-DEPENDENT PEROXIDE REDUCTASE"/>
    <property type="match status" value="1"/>
</dbReference>
<name>A0A927GI75_9BACT</name>
<reference evidence="7" key="1">
    <citation type="submission" date="2020-09" db="EMBL/GenBank/DDBJ databases">
        <authorList>
            <person name="Kim M.K."/>
        </authorList>
    </citation>
    <scope>NUCLEOTIDE SEQUENCE</scope>
    <source>
        <strain evidence="7">BT664</strain>
    </source>
</reference>
<evidence type="ECO:0000313" key="7">
    <source>
        <dbReference type="EMBL" id="MBD2767080.1"/>
    </source>
</evidence>
<keyword evidence="3" id="KW-0560">Oxidoreductase</keyword>
<dbReference type="EMBL" id="JACXAD010000003">
    <property type="protein sequence ID" value="MBD2767080.1"/>
    <property type="molecule type" value="Genomic_DNA"/>
</dbReference>
<evidence type="ECO:0000256" key="5">
    <source>
        <dbReference type="ARBA" id="ARBA00023284"/>
    </source>
</evidence>
<dbReference type="GO" id="GO:0045454">
    <property type="term" value="P:cell redox homeostasis"/>
    <property type="evidence" value="ECO:0007669"/>
    <property type="project" value="TreeGrafter"/>
</dbReference>
<evidence type="ECO:0000256" key="4">
    <source>
        <dbReference type="ARBA" id="ARBA00023157"/>
    </source>
</evidence>
<evidence type="ECO:0000256" key="2">
    <source>
        <dbReference type="ARBA" id="ARBA00022862"/>
    </source>
</evidence>
<proteinExistence type="predicted"/>
<sequence length="198" mass="21894">MAKDLLTLPDDLPVPLDDGLCSHLAGTDVGECLLPATNGQLIDISQSSTPRTVVFAYPRTGRPGESSPGGDDFWNAIPGARGCTPEVCRFRDIHAELEQEGATVYGLSLQSTAYQKEMTERLHVPFAILSDEGLQLTRALRLPTFTVDGLLLLRRFTLVLEGPRIRHVFYPVFPTTTHADEVLEWLRAHPLSESTRQK</sequence>
<dbReference type="GO" id="GO:0008379">
    <property type="term" value="F:thioredoxin peroxidase activity"/>
    <property type="evidence" value="ECO:0007669"/>
    <property type="project" value="TreeGrafter"/>
</dbReference>
<dbReference type="InterPro" id="IPR013740">
    <property type="entry name" value="Redoxin"/>
</dbReference>
<keyword evidence="1" id="KW-0575">Peroxidase</keyword>
<dbReference type="GO" id="GO:0034599">
    <property type="term" value="P:cellular response to oxidative stress"/>
    <property type="evidence" value="ECO:0007669"/>
    <property type="project" value="TreeGrafter"/>
</dbReference>
<evidence type="ECO:0000256" key="3">
    <source>
        <dbReference type="ARBA" id="ARBA00023002"/>
    </source>
</evidence>
<dbReference type="GO" id="GO:0005737">
    <property type="term" value="C:cytoplasm"/>
    <property type="evidence" value="ECO:0007669"/>
    <property type="project" value="TreeGrafter"/>
</dbReference>
<accession>A0A927GI75</accession>
<evidence type="ECO:0000313" key="8">
    <source>
        <dbReference type="Proteomes" id="UP000612233"/>
    </source>
</evidence>
<dbReference type="AlphaFoldDB" id="A0A927GI75"/>
<dbReference type="CDD" id="cd03017">
    <property type="entry name" value="PRX_BCP"/>
    <property type="match status" value="1"/>
</dbReference>
<dbReference type="RefSeq" id="WP_191003905.1">
    <property type="nucleotide sequence ID" value="NZ_JACXAD010000003.1"/>
</dbReference>
<dbReference type="InterPro" id="IPR036249">
    <property type="entry name" value="Thioredoxin-like_sf"/>
</dbReference>
<evidence type="ECO:0000259" key="6">
    <source>
        <dbReference type="Pfam" id="PF08534"/>
    </source>
</evidence>
<keyword evidence="8" id="KW-1185">Reference proteome</keyword>
<dbReference type="Gene3D" id="3.40.30.10">
    <property type="entry name" value="Glutaredoxin"/>
    <property type="match status" value="1"/>
</dbReference>
<dbReference type="Proteomes" id="UP000612233">
    <property type="component" value="Unassembled WGS sequence"/>
</dbReference>
<dbReference type="InterPro" id="IPR050924">
    <property type="entry name" value="Peroxiredoxin_BCP/PrxQ"/>
</dbReference>
<feature type="domain" description="Redoxin" evidence="6">
    <location>
        <begin position="34"/>
        <end position="182"/>
    </location>
</feature>
<dbReference type="SUPFAM" id="SSF52833">
    <property type="entry name" value="Thioredoxin-like"/>
    <property type="match status" value="1"/>
</dbReference>
<dbReference type="Pfam" id="PF08534">
    <property type="entry name" value="Redoxin"/>
    <property type="match status" value="1"/>
</dbReference>